<keyword evidence="6" id="KW-1185">Reference proteome</keyword>
<comment type="cofactor">
    <cofactor evidence="1">
        <name>Fe cation</name>
        <dbReference type="ChEBI" id="CHEBI:24875"/>
    </cofactor>
</comment>
<dbReference type="PANTHER" id="PTHR20883:SF41">
    <property type="entry name" value="IRON_ALPHA-KETOGLUTARATE-DEPENDENT DIOXYGENASE ASQJ"/>
    <property type="match status" value="1"/>
</dbReference>
<gene>
    <name evidence="5" type="ORF">DM02DRAFT_719983</name>
</gene>
<name>A0A2V1DGJ8_9PLEO</name>
<evidence type="ECO:0000256" key="1">
    <source>
        <dbReference type="ARBA" id="ARBA00001962"/>
    </source>
</evidence>
<dbReference type="STRING" id="97972.A0A2V1DGJ8"/>
<evidence type="ECO:0000256" key="2">
    <source>
        <dbReference type="ARBA" id="ARBA00005830"/>
    </source>
</evidence>
<keyword evidence="3 5" id="KW-0223">Dioxygenase</keyword>
<reference evidence="5 6" key="1">
    <citation type="journal article" date="2018" name="Sci. Rep.">
        <title>Comparative genomics provides insights into the lifestyle and reveals functional heterogeneity of dark septate endophytic fungi.</title>
        <authorList>
            <person name="Knapp D.G."/>
            <person name="Nemeth J.B."/>
            <person name="Barry K."/>
            <person name="Hainaut M."/>
            <person name="Henrissat B."/>
            <person name="Johnson J."/>
            <person name="Kuo A."/>
            <person name="Lim J.H.P."/>
            <person name="Lipzen A."/>
            <person name="Nolan M."/>
            <person name="Ohm R.A."/>
            <person name="Tamas L."/>
            <person name="Grigoriev I.V."/>
            <person name="Spatafora J.W."/>
            <person name="Nagy L.G."/>
            <person name="Kovacs G.M."/>
        </authorList>
    </citation>
    <scope>NUCLEOTIDE SEQUENCE [LARGE SCALE GENOMIC DNA]</scope>
    <source>
        <strain evidence="5 6">DSE2036</strain>
    </source>
</reference>
<dbReference type="PANTHER" id="PTHR20883">
    <property type="entry name" value="PHYTANOYL-COA DIOXYGENASE DOMAIN CONTAINING 1"/>
    <property type="match status" value="1"/>
</dbReference>
<proteinExistence type="inferred from homology"/>
<accession>A0A2V1DGJ8</accession>
<organism evidence="5 6">
    <name type="scientific">Periconia macrospinosa</name>
    <dbReference type="NCBI Taxonomy" id="97972"/>
    <lineage>
        <taxon>Eukaryota</taxon>
        <taxon>Fungi</taxon>
        <taxon>Dikarya</taxon>
        <taxon>Ascomycota</taxon>
        <taxon>Pezizomycotina</taxon>
        <taxon>Dothideomycetes</taxon>
        <taxon>Pleosporomycetidae</taxon>
        <taxon>Pleosporales</taxon>
        <taxon>Massarineae</taxon>
        <taxon>Periconiaceae</taxon>
        <taxon>Periconia</taxon>
    </lineage>
</organism>
<dbReference type="Pfam" id="PF05721">
    <property type="entry name" value="PhyH"/>
    <property type="match status" value="1"/>
</dbReference>
<sequence>MFTPSQIARLNSDFASALSTTQPGRPANLNTPPLPQSLDAPTFGQNTRRLGNLFNVSAGFRQDVATNATLHDTCVEIFKETGDYWLSTAQMIDLGSGSKAQPLHADAAGWWPFWSMGDTWTPEFAVNFLIATTDTTKANGATGVVRGSHKIKYTEIPKAENFTCWDFPDEQVEQVELKAGDCLLLGGRIVHRGEENKTDERRGLLSVEVISSAFTPEEAHPLVVEEQARRDLAGMDERVKKFVGFREMKSVVGPGSWQDHRDLMTVRSIS</sequence>
<dbReference type="InterPro" id="IPR008775">
    <property type="entry name" value="Phytyl_CoA_dOase-like"/>
</dbReference>
<dbReference type="GO" id="GO:0051213">
    <property type="term" value="F:dioxygenase activity"/>
    <property type="evidence" value="ECO:0007669"/>
    <property type="project" value="UniProtKB-KW"/>
</dbReference>
<comment type="similarity">
    <text evidence="2">Belongs to the PhyH family.</text>
</comment>
<evidence type="ECO:0000256" key="4">
    <source>
        <dbReference type="ARBA" id="ARBA00023002"/>
    </source>
</evidence>
<dbReference type="EMBL" id="KZ805444">
    <property type="protein sequence ID" value="PVH97158.1"/>
    <property type="molecule type" value="Genomic_DNA"/>
</dbReference>
<protein>
    <submittedName>
        <fullName evidence="5">Phytanoyl-CoA dioxygenase</fullName>
    </submittedName>
</protein>
<dbReference type="AlphaFoldDB" id="A0A2V1DGJ8"/>
<evidence type="ECO:0000313" key="5">
    <source>
        <dbReference type="EMBL" id="PVH97158.1"/>
    </source>
</evidence>
<dbReference type="Gene3D" id="2.60.120.620">
    <property type="entry name" value="q2cbj1_9rhob like domain"/>
    <property type="match status" value="1"/>
</dbReference>
<evidence type="ECO:0000256" key="3">
    <source>
        <dbReference type="ARBA" id="ARBA00022964"/>
    </source>
</evidence>
<dbReference type="Proteomes" id="UP000244855">
    <property type="component" value="Unassembled WGS sequence"/>
</dbReference>
<dbReference type="SUPFAM" id="SSF51197">
    <property type="entry name" value="Clavaminate synthase-like"/>
    <property type="match status" value="1"/>
</dbReference>
<dbReference type="OrthoDB" id="445007at2759"/>
<evidence type="ECO:0000313" key="6">
    <source>
        <dbReference type="Proteomes" id="UP000244855"/>
    </source>
</evidence>
<keyword evidence="4" id="KW-0560">Oxidoreductase</keyword>